<name>A0A1Y2CD70_9FUNG</name>
<dbReference type="InterPro" id="IPR011006">
    <property type="entry name" value="CheY-like_superfamily"/>
</dbReference>
<keyword evidence="5" id="KW-1185">Reference proteome</keyword>
<dbReference type="SUPFAM" id="SSF55874">
    <property type="entry name" value="ATPase domain of HSP90 chaperone/DNA topoisomerase II/histidine kinase"/>
    <property type="match status" value="1"/>
</dbReference>
<evidence type="ECO:0000313" key="4">
    <source>
        <dbReference type="EMBL" id="ORY44764.1"/>
    </source>
</evidence>
<dbReference type="Proteomes" id="UP000193642">
    <property type="component" value="Unassembled WGS sequence"/>
</dbReference>
<dbReference type="PANTHER" id="PTHR43547:SF2">
    <property type="entry name" value="HYBRID SIGNAL TRANSDUCTION HISTIDINE KINASE C"/>
    <property type="match status" value="1"/>
</dbReference>
<dbReference type="EMBL" id="MCGO01000021">
    <property type="protein sequence ID" value="ORY44764.1"/>
    <property type="molecule type" value="Genomic_DNA"/>
</dbReference>
<accession>A0A1Y2CD70</accession>
<gene>
    <name evidence="4" type="ORF">BCR33DRAFT_208558</name>
</gene>
<dbReference type="PANTHER" id="PTHR43547">
    <property type="entry name" value="TWO-COMPONENT HISTIDINE KINASE"/>
    <property type="match status" value="1"/>
</dbReference>
<sequence>MIHHLATLCEKMKRGLERAGEPLLESKCSKSSAPKSTNSSIETTESLLKDQVELLSLLDDMTYFSAAENGQIELQPRPVWLKDLVYRTISAARGLMDQRGDDSTYRFQSQVNVAKVFACFDSEAFQRVVIGTTLFAFPASYVSLEVTTTKIEEPSPPDLFPLTLEISVTHSGFQINAEDVNLLFRPCLAFCKDSKSSNLTGLEMSIVKSMVNLMGGSITAAWNEGAAHGGYCEIKISIPIIGSRASDAMHDFSITKEVSTSMLDFPIRLESNEYLSSLTERIRLMKFPHLLSNSCASSFKFDIRAGRDVATELASNTGSTSSEVAVDIEPPSILNFSPLQSKRKLLIADTSKEFRLEFKKMIENLTTDYVVFEASSCDEVILIMETDRIDIVFIELEMAKVKEYAQRRKFQQNSVSVIGMGTQSISAIQKNRLKALGLNYIIAKPISKGILLSLLKTFNTSRNVQFQKTQSLSDLENNYGESAYAKYSPTSPYSNAEVSFSPAESVSSEFSYRSTPIICRQRCDSLDSMSPQSINVHIFPQQQALDTNRLLALVVESSSPHRHTLVKILQNLGIFQDIFESSNELDAARLCSARKFSMIFIGVYPEMTEINDMIRRSRIEDIPVVVLMDSEQLCMPNPLDSSATLYRPVSSEEMESVIRKLLPESKLDWVRDSETIVAEGGKRKESVATLVGLHL</sequence>
<evidence type="ECO:0000259" key="3">
    <source>
        <dbReference type="PROSITE" id="PS50110"/>
    </source>
</evidence>
<comment type="caution">
    <text evidence="2">Lacks conserved residue(s) required for the propagation of feature annotation.</text>
</comment>
<feature type="domain" description="Response regulatory" evidence="3">
    <location>
        <begin position="344"/>
        <end position="459"/>
    </location>
</feature>
<dbReference type="Pfam" id="PF00072">
    <property type="entry name" value="Response_reg"/>
    <property type="match status" value="1"/>
</dbReference>
<organism evidence="4 5">
    <name type="scientific">Rhizoclosmatium globosum</name>
    <dbReference type="NCBI Taxonomy" id="329046"/>
    <lineage>
        <taxon>Eukaryota</taxon>
        <taxon>Fungi</taxon>
        <taxon>Fungi incertae sedis</taxon>
        <taxon>Chytridiomycota</taxon>
        <taxon>Chytridiomycota incertae sedis</taxon>
        <taxon>Chytridiomycetes</taxon>
        <taxon>Chytridiales</taxon>
        <taxon>Chytriomycetaceae</taxon>
        <taxon>Rhizoclosmatium</taxon>
    </lineage>
</organism>
<dbReference type="SUPFAM" id="SSF52172">
    <property type="entry name" value="CheY-like"/>
    <property type="match status" value="2"/>
</dbReference>
<reference evidence="4 5" key="1">
    <citation type="submission" date="2016-07" db="EMBL/GenBank/DDBJ databases">
        <title>Pervasive Adenine N6-methylation of Active Genes in Fungi.</title>
        <authorList>
            <consortium name="DOE Joint Genome Institute"/>
            <person name="Mondo S.J."/>
            <person name="Dannebaum R.O."/>
            <person name="Kuo R.C."/>
            <person name="Labutti K."/>
            <person name="Haridas S."/>
            <person name="Kuo A."/>
            <person name="Salamov A."/>
            <person name="Ahrendt S.R."/>
            <person name="Lipzen A."/>
            <person name="Sullivan W."/>
            <person name="Andreopoulos W.B."/>
            <person name="Clum A."/>
            <person name="Lindquist E."/>
            <person name="Daum C."/>
            <person name="Ramamoorthy G.K."/>
            <person name="Gryganskyi A."/>
            <person name="Culley D."/>
            <person name="Magnuson J.K."/>
            <person name="James T.Y."/>
            <person name="O'Malley M.A."/>
            <person name="Stajich J.E."/>
            <person name="Spatafora J.W."/>
            <person name="Visel A."/>
            <person name="Grigoriev I.V."/>
        </authorList>
    </citation>
    <scope>NUCLEOTIDE SEQUENCE [LARGE SCALE GENOMIC DNA]</scope>
    <source>
        <strain evidence="4 5">JEL800</strain>
    </source>
</reference>
<protein>
    <recommendedName>
        <fullName evidence="3">Response regulatory domain-containing protein</fullName>
    </recommendedName>
</protein>
<dbReference type="AlphaFoldDB" id="A0A1Y2CD70"/>
<dbReference type="InterPro" id="IPR036890">
    <property type="entry name" value="HATPase_C_sf"/>
</dbReference>
<comment type="caution">
    <text evidence="4">The sequence shown here is derived from an EMBL/GenBank/DDBJ whole genome shotgun (WGS) entry which is preliminary data.</text>
</comment>
<dbReference type="PROSITE" id="PS50110">
    <property type="entry name" value="RESPONSE_REGULATORY"/>
    <property type="match status" value="1"/>
</dbReference>
<dbReference type="Gene3D" id="3.30.565.10">
    <property type="entry name" value="Histidine kinase-like ATPase, C-terminal domain"/>
    <property type="match status" value="1"/>
</dbReference>
<evidence type="ECO:0000313" key="5">
    <source>
        <dbReference type="Proteomes" id="UP000193642"/>
    </source>
</evidence>
<evidence type="ECO:0000256" key="2">
    <source>
        <dbReference type="PROSITE-ProRule" id="PRU00169"/>
    </source>
</evidence>
<evidence type="ECO:0000256" key="1">
    <source>
        <dbReference type="ARBA" id="ARBA00022553"/>
    </source>
</evidence>
<dbReference type="Gene3D" id="3.40.50.2300">
    <property type="match status" value="1"/>
</dbReference>
<dbReference type="InterPro" id="IPR001789">
    <property type="entry name" value="Sig_transdc_resp-reg_receiver"/>
</dbReference>
<dbReference type="GO" id="GO:0000155">
    <property type="term" value="F:phosphorelay sensor kinase activity"/>
    <property type="evidence" value="ECO:0007669"/>
    <property type="project" value="TreeGrafter"/>
</dbReference>
<proteinExistence type="predicted"/>
<keyword evidence="1" id="KW-0597">Phosphoprotein</keyword>